<evidence type="ECO:0000256" key="1">
    <source>
        <dbReference type="ARBA" id="ARBA00022630"/>
    </source>
</evidence>
<dbReference type="STRING" id="70996.SE18_01760"/>
<dbReference type="AlphaFoldDB" id="A0A0P6Y595"/>
<gene>
    <name evidence="4" type="ORF">SE18_01760</name>
</gene>
<dbReference type="RefSeq" id="WP_054532699.1">
    <property type="nucleotide sequence ID" value="NZ_LGKP01000005.1"/>
</dbReference>
<reference evidence="4 5" key="1">
    <citation type="submission" date="2015-07" db="EMBL/GenBank/DDBJ databases">
        <title>Whole genome sequence of Herpetosiphon geysericola DSM 7119.</title>
        <authorList>
            <person name="Hemp J."/>
            <person name="Ward L.M."/>
            <person name="Pace L.A."/>
            <person name="Fischer W.W."/>
        </authorList>
    </citation>
    <scope>NUCLEOTIDE SEQUENCE [LARGE SCALE GENOMIC DNA]</scope>
    <source>
        <strain evidence="4 5">DSM 7119</strain>
    </source>
</reference>
<keyword evidence="1" id="KW-0285">Flavoprotein</keyword>
<evidence type="ECO:0000256" key="3">
    <source>
        <dbReference type="ARBA" id="ARBA00023002"/>
    </source>
</evidence>
<dbReference type="Proteomes" id="UP000050277">
    <property type="component" value="Unassembled WGS sequence"/>
</dbReference>
<dbReference type="SUPFAM" id="SSF51412">
    <property type="entry name" value="Inosine monophosphate dehydrogenase (IMPDH)"/>
    <property type="match status" value="1"/>
</dbReference>
<keyword evidence="5" id="KW-1185">Reference proteome</keyword>
<dbReference type="InterPro" id="IPR004136">
    <property type="entry name" value="NMO"/>
</dbReference>
<dbReference type="PANTHER" id="PTHR32332:SF33">
    <property type="entry name" value="NITRONATE MONOOXYGENASE DOMAIN-CONTAINING PROTEIN"/>
    <property type="match status" value="1"/>
</dbReference>
<dbReference type="Pfam" id="PF03060">
    <property type="entry name" value="NMO"/>
    <property type="match status" value="1"/>
</dbReference>
<comment type="caution">
    <text evidence="4">The sequence shown here is derived from an EMBL/GenBank/DDBJ whole genome shotgun (WGS) entry which is preliminary data.</text>
</comment>
<keyword evidence="4" id="KW-0223">Dioxygenase</keyword>
<evidence type="ECO:0000256" key="2">
    <source>
        <dbReference type="ARBA" id="ARBA00022643"/>
    </source>
</evidence>
<dbReference type="CDD" id="cd04730">
    <property type="entry name" value="NPD_like"/>
    <property type="match status" value="1"/>
</dbReference>
<dbReference type="GO" id="GO:0051213">
    <property type="term" value="F:dioxygenase activity"/>
    <property type="evidence" value="ECO:0007669"/>
    <property type="project" value="UniProtKB-KW"/>
</dbReference>
<name>A0A0P6Y595_9CHLR</name>
<evidence type="ECO:0000313" key="5">
    <source>
        <dbReference type="Proteomes" id="UP000050277"/>
    </source>
</evidence>
<sequence>MRFPIVIQGGMGVAVSDWRLAKAVASAGQLGVVSGTGINVVLARRLQEGDHDGAMRRALAHFPIAGYVERILERYFIEGGKPADQPYRAVPMYTAAPSAEWQILNVVASFVEVWLAKEGHAGVVGINLLEKVQMPNLSALYGAMLANVDYVLMGAGIPREIPGVLDQFSVGEAASLNIYVEQAGADDKLAVHFDPKQIFDNPPATLKRPEFLAIIASNTLAIALAKKATGKVNGFIVEGPTAGGHNAPPRGQPVFNDRGEPVYGQRDVVDLVKLQDLGLPFWMAGSYGSPERLAEALASGAVGIQVGTAFALSNDSGFSPEIRQSLLTDIANDSLTIFTDALASPTGFPFKVAELNTTLALEPTYKERPRICDLGYLRVAYPREDGTMGFRCPAEPIDQYVKKGGDINDTTGRKCLCNALFANIGMPQQRKEYTEQPLVTLGDDIKTVAALLEIHPQGFSAADVLEYLLAAVPQQ</sequence>
<dbReference type="Gene3D" id="3.20.20.70">
    <property type="entry name" value="Aldolase class I"/>
    <property type="match status" value="2"/>
</dbReference>
<dbReference type="OrthoDB" id="9778912at2"/>
<protein>
    <submittedName>
        <fullName evidence="4">2-nitropropane dioxygenase</fullName>
    </submittedName>
</protein>
<dbReference type="EMBL" id="LGKP01000005">
    <property type="protein sequence ID" value="KPL91406.1"/>
    <property type="molecule type" value="Genomic_DNA"/>
</dbReference>
<dbReference type="GO" id="GO:0018580">
    <property type="term" value="F:nitronate monooxygenase activity"/>
    <property type="evidence" value="ECO:0007669"/>
    <property type="project" value="InterPro"/>
</dbReference>
<dbReference type="PANTHER" id="PTHR32332">
    <property type="entry name" value="2-NITROPROPANE DIOXYGENASE"/>
    <property type="match status" value="1"/>
</dbReference>
<evidence type="ECO:0000313" key="4">
    <source>
        <dbReference type="EMBL" id="KPL91406.1"/>
    </source>
</evidence>
<dbReference type="InterPro" id="IPR013785">
    <property type="entry name" value="Aldolase_TIM"/>
</dbReference>
<keyword evidence="3" id="KW-0560">Oxidoreductase</keyword>
<organism evidence="4 5">
    <name type="scientific">Herpetosiphon geysericola</name>
    <dbReference type="NCBI Taxonomy" id="70996"/>
    <lineage>
        <taxon>Bacteria</taxon>
        <taxon>Bacillati</taxon>
        <taxon>Chloroflexota</taxon>
        <taxon>Chloroflexia</taxon>
        <taxon>Herpetosiphonales</taxon>
        <taxon>Herpetosiphonaceae</taxon>
        <taxon>Herpetosiphon</taxon>
    </lineage>
</organism>
<accession>A0A0P6Y595</accession>
<keyword evidence="2" id="KW-0288">FMN</keyword>
<proteinExistence type="predicted"/>